<gene>
    <name evidence="1" type="ORF">MARPO_0008s0263</name>
</gene>
<dbReference type="PANTHER" id="PTHR33067">
    <property type="entry name" value="RNA-DIRECTED DNA POLYMERASE-RELATED"/>
    <property type="match status" value="1"/>
</dbReference>
<proteinExistence type="predicted"/>
<organism evidence="1 2">
    <name type="scientific">Marchantia polymorpha</name>
    <name type="common">Common liverwort</name>
    <name type="synonym">Marchantia aquatica</name>
    <dbReference type="NCBI Taxonomy" id="3197"/>
    <lineage>
        <taxon>Eukaryota</taxon>
        <taxon>Viridiplantae</taxon>
        <taxon>Streptophyta</taxon>
        <taxon>Embryophyta</taxon>
        <taxon>Marchantiophyta</taxon>
        <taxon>Marchantiopsida</taxon>
        <taxon>Marchantiidae</taxon>
        <taxon>Marchantiales</taxon>
        <taxon>Marchantiaceae</taxon>
        <taxon>Marchantia</taxon>
    </lineage>
</organism>
<reference evidence="2" key="1">
    <citation type="journal article" date="2017" name="Cell">
        <title>Insights into land plant evolution garnered from the Marchantia polymorpha genome.</title>
        <authorList>
            <person name="Bowman J.L."/>
            <person name="Kohchi T."/>
            <person name="Yamato K.T."/>
            <person name="Jenkins J."/>
            <person name="Shu S."/>
            <person name="Ishizaki K."/>
            <person name="Yamaoka S."/>
            <person name="Nishihama R."/>
            <person name="Nakamura Y."/>
            <person name="Berger F."/>
            <person name="Adam C."/>
            <person name="Aki S.S."/>
            <person name="Althoff F."/>
            <person name="Araki T."/>
            <person name="Arteaga-Vazquez M.A."/>
            <person name="Balasubrmanian S."/>
            <person name="Barry K."/>
            <person name="Bauer D."/>
            <person name="Boehm C.R."/>
            <person name="Briginshaw L."/>
            <person name="Caballero-Perez J."/>
            <person name="Catarino B."/>
            <person name="Chen F."/>
            <person name="Chiyoda S."/>
            <person name="Chovatia M."/>
            <person name="Davies K.M."/>
            <person name="Delmans M."/>
            <person name="Demura T."/>
            <person name="Dierschke T."/>
            <person name="Dolan L."/>
            <person name="Dorantes-Acosta A.E."/>
            <person name="Eklund D.M."/>
            <person name="Florent S.N."/>
            <person name="Flores-Sandoval E."/>
            <person name="Fujiyama A."/>
            <person name="Fukuzawa H."/>
            <person name="Galik B."/>
            <person name="Grimanelli D."/>
            <person name="Grimwood J."/>
            <person name="Grossniklaus U."/>
            <person name="Hamada T."/>
            <person name="Haseloff J."/>
            <person name="Hetherington A.J."/>
            <person name="Higo A."/>
            <person name="Hirakawa Y."/>
            <person name="Hundley H.N."/>
            <person name="Ikeda Y."/>
            <person name="Inoue K."/>
            <person name="Inoue S.I."/>
            <person name="Ishida S."/>
            <person name="Jia Q."/>
            <person name="Kakita M."/>
            <person name="Kanazawa T."/>
            <person name="Kawai Y."/>
            <person name="Kawashima T."/>
            <person name="Kennedy M."/>
            <person name="Kinose K."/>
            <person name="Kinoshita T."/>
            <person name="Kohara Y."/>
            <person name="Koide E."/>
            <person name="Komatsu K."/>
            <person name="Kopischke S."/>
            <person name="Kubo M."/>
            <person name="Kyozuka J."/>
            <person name="Lagercrantz U."/>
            <person name="Lin S.S."/>
            <person name="Lindquist E."/>
            <person name="Lipzen A.M."/>
            <person name="Lu C.W."/>
            <person name="De Luna E."/>
            <person name="Martienssen R.A."/>
            <person name="Minamino N."/>
            <person name="Mizutani M."/>
            <person name="Mizutani M."/>
            <person name="Mochizuki N."/>
            <person name="Monte I."/>
            <person name="Mosher R."/>
            <person name="Nagasaki H."/>
            <person name="Nakagami H."/>
            <person name="Naramoto S."/>
            <person name="Nishitani K."/>
            <person name="Ohtani M."/>
            <person name="Okamoto T."/>
            <person name="Okumura M."/>
            <person name="Phillips J."/>
            <person name="Pollak B."/>
            <person name="Reinders A."/>
            <person name="Rovekamp M."/>
            <person name="Sano R."/>
            <person name="Sawa S."/>
            <person name="Schmid M.W."/>
            <person name="Shirakawa M."/>
            <person name="Solano R."/>
            <person name="Spunde A."/>
            <person name="Suetsugu N."/>
            <person name="Sugano S."/>
            <person name="Sugiyama A."/>
            <person name="Sun R."/>
            <person name="Suzuki Y."/>
            <person name="Takenaka M."/>
            <person name="Takezawa D."/>
            <person name="Tomogane H."/>
            <person name="Tsuzuki M."/>
            <person name="Ueda T."/>
            <person name="Umeda M."/>
            <person name="Ward J.M."/>
            <person name="Watanabe Y."/>
            <person name="Yazaki K."/>
            <person name="Yokoyama R."/>
            <person name="Yoshitake Y."/>
            <person name="Yotsui I."/>
            <person name="Zachgo S."/>
            <person name="Schmutz J."/>
        </authorList>
    </citation>
    <scope>NUCLEOTIDE SEQUENCE [LARGE SCALE GENOMIC DNA]</scope>
    <source>
        <strain evidence="2">Tak-1</strain>
    </source>
</reference>
<name>A0A2R6XN39_MARPO</name>
<dbReference type="OrthoDB" id="1934381at2759"/>
<accession>A0A2R6XN39</accession>
<dbReference type="Gene3D" id="2.40.70.10">
    <property type="entry name" value="Acid Proteases"/>
    <property type="match status" value="1"/>
</dbReference>
<dbReference type="InterPro" id="IPR021109">
    <property type="entry name" value="Peptidase_aspartic_dom_sf"/>
</dbReference>
<dbReference type="CDD" id="cd00303">
    <property type="entry name" value="retropepsin_like"/>
    <property type="match status" value="1"/>
</dbReference>
<evidence type="ECO:0000313" key="2">
    <source>
        <dbReference type="Proteomes" id="UP000244005"/>
    </source>
</evidence>
<keyword evidence="2" id="KW-1185">Reference proteome</keyword>
<protein>
    <submittedName>
        <fullName evidence="1">Uncharacterized protein</fullName>
    </submittedName>
</protein>
<evidence type="ECO:0000313" key="1">
    <source>
        <dbReference type="EMBL" id="PTQ47522.1"/>
    </source>
</evidence>
<sequence length="284" mass="31679">MPHTLICPDVNTKVDEYDILQDVKEQKANVTIGQLLHDNPNYQKQIKAPLIKPRKRKVILPPVAVNFAELEDFGAPEISVEIDGCIIRNVPVDGGSGVNLLLESIANDLGYTVFETTNQTLRMADQSRVIPVGKLSGISTKISGLTYPLNYLVIRVEEGSPFPLLLGRPWLYSVKVKVNWAKKVFCFGDPAVFLSWRPEEHQGEIDDSDGYTLDWTDPESSNCIQAYHGFNPSEEKIGDRSLDVRMGPEVATTEPIKTVVSPDDYEEVKVAKGKFFFLGKQLSD</sequence>
<dbReference type="OMA" id="NCIQAYH"/>
<dbReference type="EMBL" id="KZ772680">
    <property type="protein sequence ID" value="PTQ47522.1"/>
    <property type="molecule type" value="Genomic_DNA"/>
</dbReference>
<dbReference type="PANTHER" id="PTHR33067:SF9">
    <property type="entry name" value="RNA-DIRECTED DNA POLYMERASE"/>
    <property type="match status" value="1"/>
</dbReference>
<dbReference type="AlphaFoldDB" id="A0A2R6XN39"/>
<dbReference type="Proteomes" id="UP000244005">
    <property type="component" value="Unassembled WGS sequence"/>
</dbReference>